<evidence type="ECO:0000256" key="1">
    <source>
        <dbReference type="ARBA" id="ARBA00012190"/>
    </source>
</evidence>
<feature type="region of interest" description="Disordered" evidence="6">
    <location>
        <begin position="1"/>
        <end position="23"/>
    </location>
</feature>
<evidence type="ECO:0000256" key="4">
    <source>
        <dbReference type="ARBA" id="ARBA00029821"/>
    </source>
</evidence>
<dbReference type="InterPro" id="IPR025789">
    <property type="entry name" value="DOT1_dom"/>
</dbReference>
<dbReference type="InterPro" id="IPR029063">
    <property type="entry name" value="SAM-dependent_MTases_sf"/>
</dbReference>
<proteinExistence type="predicted"/>
<dbReference type="GO" id="GO:0140956">
    <property type="term" value="F:histone H3K79 trimethyltransferase activity"/>
    <property type="evidence" value="ECO:0007669"/>
    <property type="project" value="UniProtKB-EC"/>
</dbReference>
<evidence type="ECO:0000256" key="3">
    <source>
        <dbReference type="ARBA" id="ARBA00022853"/>
    </source>
</evidence>
<accession>A0A6C0JW92</accession>
<protein>
    <recommendedName>
        <fullName evidence="2">Histone-lysine N-methyltransferase, H3 lysine-79 specific</fullName>
        <ecNumber evidence="1">2.1.1.360</ecNumber>
    </recommendedName>
    <alternativeName>
        <fullName evidence="4">Histone H3-K79 methyltransferase</fullName>
    </alternativeName>
</protein>
<evidence type="ECO:0000256" key="6">
    <source>
        <dbReference type="SAM" id="MobiDB-lite"/>
    </source>
</evidence>
<dbReference type="GO" id="GO:0051726">
    <property type="term" value="P:regulation of cell cycle"/>
    <property type="evidence" value="ECO:0007669"/>
    <property type="project" value="InterPro"/>
</dbReference>
<dbReference type="EC" id="2.1.1.360" evidence="1"/>
<dbReference type="PANTHER" id="PTHR21451">
    <property type="entry name" value="HISTONE H3 METHYLTRANSFERASE"/>
    <property type="match status" value="1"/>
</dbReference>
<dbReference type="Gene3D" id="3.40.50.150">
    <property type="entry name" value="Vaccinia Virus protein VP39"/>
    <property type="match status" value="1"/>
</dbReference>
<dbReference type="Pfam" id="PF08123">
    <property type="entry name" value="DOT1"/>
    <property type="match status" value="1"/>
</dbReference>
<dbReference type="SUPFAM" id="SSF53335">
    <property type="entry name" value="S-adenosyl-L-methionine-dependent methyltransferases"/>
    <property type="match status" value="1"/>
</dbReference>
<organism evidence="8">
    <name type="scientific">viral metagenome</name>
    <dbReference type="NCBI Taxonomy" id="1070528"/>
    <lineage>
        <taxon>unclassified sequences</taxon>
        <taxon>metagenomes</taxon>
        <taxon>organismal metagenomes</taxon>
    </lineage>
</organism>
<dbReference type="InterPro" id="IPR030445">
    <property type="entry name" value="H3-K79_meTrfase"/>
</dbReference>
<evidence type="ECO:0000256" key="2">
    <source>
        <dbReference type="ARBA" id="ARBA00020987"/>
    </source>
</evidence>
<feature type="compositionally biased region" description="Basic residues" evidence="6">
    <location>
        <begin position="8"/>
        <end position="23"/>
    </location>
</feature>
<dbReference type="AlphaFoldDB" id="A0A6C0JW92"/>
<feature type="domain" description="DOT1" evidence="7">
    <location>
        <begin position="60"/>
        <end position="200"/>
    </location>
</feature>
<dbReference type="PANTHER" id="PTHR21451:SF19">
    <property type="entry name" value="ACTIVATED IN BLOCKED UNFOLDED PROTEIN RESPONSE"/>
    <property type="match status" value="1"/>
</dbReference>
<evidence type="ECO:0000256" key="5">
    <source>
        <dbReference type="ARBA" id="ARBA00047770"/>
    </source>
</evidence>
<evidence type="ECO:0000259" key="7">
    <source>
        <dbReference type="Pfam" id="PF08123"/>
    </source>
</evidence>
<dbReference type="CDD" id="cd02440">
    <property type="entry name" value="AdoMet_MTases"/>
    <property type="match status" value="1"/>
</dbReference>
<dbReference type="EMBL" id="MN740741">
    <property type="protein sequence ID" value="QHU09663.1"/>
    <property type="molecule type" value="Genomic_DNA"/>
</dbReference>
<reference evidence="8" key="1">
    <citation type="journal article" date="2020" name="Nature">
        <title>Giant virus diversity and host interactions through global metagenomics.</title>
        <authorList>
            <person name="Schulz F."/>
            <person name="Roux S."/>
            <person name="Paez-Espino D."/>
            <person name="Jungbluth S."/>
            <person name="Walsh D.A."/>
            <person name="Denef V.J."/>
            <person name="McMahon K.D."/>
            <person name="Konstantinidis K.T."/>
            <person name="Eloe-Fadrosh E.A."/>
            <person name="Kyrpides N.C."/>
            <person name="Woyke T."/>
        </authorList>
    </citation>
    <scope>NUCLEOTIDE SEQUENCE</scope>
    <source>
        <strain evidence="8">GVMAG-S-1101164-105</strain>
    </source>
</reference>
<evidence type="ECO:0000313" key="8">
    <source>
        <dbReference type="EMBL" id="QHU09663.1"/>
    </source>
</evidence>
<keyword evidence="3" id="KW-0156">Chromatin regulator</keyword>
<sequence>MISATKQVRVRTTRSARPLRRAAKTARVHGRRGLHDLLEIYQGLSGFNASTLGLTEYKTTYGEVAEQGMKVLSEKFSQHAPIMNFPEDQRTFYDLGCGIGRLVLGMAILHGEIRARGIEIVPDRVRQAHHAIERLGKARQITPRIQITQGSFLDAAINYGDACWIFISNLCYDEGIQNDIYVKLEAECKKGCVLICSRELPLRVGSRLEKIEEGVNVCMTWSNTSTCIIYRVK</sequence>
<name>A0A6C0JW92_9ZZZZ</name>
<comment type="catalytic activity">
    <reaction evidence="5">
        <text>L-lysyl(79)-[histone H3] + 3 S-adenosyl-L-methionine = N(6),N(6),N(6)-trimethyl-L-lysyl(79)-[histone H3] + 3 S-adenosyl-L-homocysteine + 3 H(+)</text>
        <dbReference type="Rhea" id="RHEA:60328"/>
        <dbReference type="Rhea" id="RHEA-COMP:15549"/>
        <dbReference type="Rhea" id="RHEA-COMP:15552"/>
        <dbReference type="ChEBI" id="CHEBI:15378"/>
        <dbReference type="ChEBI" id="CHEBI:29969"/>
        <dbReference type="ChEBI" id="CHEBI:57856"/>
        <dbReference type="ChEBI" id="CHEBI:59789"/>
        <dbReference type="ChEBI" id="CHEBI:61961"/>
        <dbReference type="EC" id="2.1.1.360"/>
    </reaction>
</comment>